<comment type="similarity">
    <text evidence="2">Belongs to the UPF0053 family.</text>
</comment>
<proteinExistence type="inferred from homology"/>
<evidence type="ECO:0000313" key="14">
    <source>
        <dbReference type="EMBL" id="MFD2673471.1"/>
    </source>
</evidence>
<dbReference type="InterPro" id="IPR044751">
    <property type="entry name" value="Ion_transp-like_CBS"/>
</dbReference>
<dbReference type="InterPro" id="IPR036318">
    <property type="entry name" value="FAD-bd_PCMH-like_sf"/>
</dbReference>
<feature type="transmembrane region" description="Helical" evidence="11">
    <location>
        <begin position="6"/>
        <end position="31"/>
    </location>
</feature>
<evidence type="ECO:0000313" key="15">
    <source>
        <dbReference type="Proteomes" id="UP001597497"/>
    </source>
</evidence>
<dbReference type="PANTHER" id="PTHR43099">
    <property type="entry name" value="UPF0053 PROTEIN YRKA"/>
    <property type="match status" value="1"/>
</dbReference>
<dbReference type="Gene3D" id="3.10.580.10">
    <property type="entry name" value="CBS-domain"/>
    <property type="match status" value="1"/>
</dbReference>
<dbReference type="RefSeq" id="WP_379931059.1">
    <property type="nucleotide sequence ID" value="NZ_JBHUMM010000044.1"/>
</dbReference>
<dbReference type="SUPFAM" id="SSF54631">
    <property type="entry name" value="CBS-domain pair"/>
    <property type="match status" value="1"/>
</dbReference>
<evidence type="ECO:0000256" key="6">
    <source>
        <dbReference type="ARBA" id="ARBA00022989"/>
    </source>
</evidence>
<evidence type="ECO:0000256" key="3">
    <source>
        <dbReference type="ARBA" id="ARBA00022475"/>
    </source>
</evidence>
<dbReference type="Pfam" id="PF03471">
    <property type="entry name" value="CorC_HlyC"/>
    <property type="match status" value="1"/>
</dbReference>
<evidence type="ECO:0000256" key="1">
    <source>
        <dbReference type="ARBA" id="ARBA00004651"/>
    </source>
</evidence>
<dbReference type="Gene3D" id="3.30.465.10">
    <property type="match status" value="1"/>
</dbReference>
<dbReference type="SMART" id="SM01091">
    <property type="entry name" value="CorC_HlyC"/>
    <property type="match status" value="1"/>
</dbReference>
<dbReference type="InterPro" id="IPR016169">
    <property type="entry name" value="FAD-bd_PCMH_sub2"/>
</dbReference>
<feature type="domain" description="CBS" evidence="12">
    <location>
        <begin position="289"/>
        <end position="346"/>
    </location>
</feature>
<keyword evidence="6 10" id="KW-1133">Transmembrane helix</keyword>
<feature type="domain" description="CNNM transmembrane" evidence="13">
    <location>
        <begin position="2"/>
        <end position="205"/>
    </location>
</feature>
<dbReference type="PROSITE" id="PS51846">
    <property type="entry name" value="CNNM"/>
    <property type="match status" value="1"/>
</dbReference>
<evidence type="ECO:0000259" key="13">
    <source>
        <dbReference type="PROSITE" id="PS51846"/>
    </source>
</evidence>
<feature type="transmembrane region" description="Helical" evidence="11">
    <location>
        <begin position="101"/>
        <end position="126"/>
    </location>
</feature>
<dbReference type="PANTHER" id="PTHR43099:SF2">
    <property type="entry name" value="UPF0053 PROTEIN YRKA"/>
    <property type="match status" value="1"/>
</dbReference>
<comment type="subcellular location">
    <subcellularLocation>
        <location evidence="1">Cell membrane</location>
        <topology evidence="1">Multi-pass membrane protein</topology>
    </subcellularLocation>
</comment>
<evidence type="ECO:0000259" key="12">
    <source>
        <dbReference type="PROSITE" id="PS51371"/>
    </source>
</evidence>
<feature type="transmembrane region" description="Helical" evidence="11">
    <location>
        <begin position="138"/>
        <end position="160"/>
    </location>
</feature>
<name>A0ABW5REH9_9BACL</name>
<dbReference type="InterPro" id="IPR005170">
    <property type="entry name" value="Transptr-assoc_dom"/>
</dbReference>
<protein>
    <submittedName>
        <fullName evidence="14">Hemolysin family protein</fullName>
    </submittedName>
</protein>
<organism evidence="14 15">
    <name type="scientific">Marinicrinis sediminis</name>
    <dbReference type="NCBI Taxonomy" id="1652465"/>
    <lineage>
        <taxon>Bacteria</taxon>
        <taxon>Bacillati</taxon>
        <taxon>Bacillota</taxon>
        <taxon>Bacilli</taxon>
        <taxon>Bacillales</taxon>
        <taxon>Paenibacillaceae</taxon>
    </lineage>
</organism>
<dbReference type="InterPro" id="IPR000644">
    <property type="entry name" value="CBS_dom"/>
</dbReference>
<keyword evidence="7 9" id="KW-0129">CBS domain</keyword>
<dbReference type="InterPro" id="IPR046342">
    <property type="entry name" value="CBS_dom_sf"/>
</dbReference>
<comment type="caution">
    <text evidence="14">The sequence shown here is derived from an EMBL/GenBank/DDBJ whole genome shotgun (WGS) entry which is preliminary data.</text>
</comment>
<keyword evidence="4 10" id="KW-0812">Transmembrane</keyword>
<evidence type="ECO:0000256" key="8">
    <source>
        <dbReference type="ARBA" id="ARBA00023136"/>
    </source>
</evidence>
<dbReference type="InterPro" id="IPR002550">
    <property type="entry name" value="CNNM"/>
</dbReference>
<sequence length="442" mass="49552">MSLLPIVLNLSLVLFLVFLNGFFVAAEFAMVKVRKSRIQSLIDEGNRKAKFARNLVDHLDAYLSACQLGITLASLGLGWIGEPAIAHLLEPMLTKMGVGDVALHTISFIIAFTIITVLHIVLGELAPKTLAIRKSDSVTLWAAIPMIAFRKVMSPFIWLLNGTANYILKMVGIEPAGEHESAHTEEEIRILMKESHRSGLIDNTELTLVDNIFDFADTHAREIMIPRTEIIGLQTGLAFAENVEFALQKTFTRFPVFEADKDHIVGFVHMKDLLKENRENGQNGDLHAIIRPLPRVPDSIQISNLLKLMQKNRTQMAILFDEYGGTSGLVTMEDIIEEIVGEIQDEFDNERAEIEKLGKHLYSLDGRVLIEEVNQLLLIEIESEDYDTIGGWLISQVELPPEKGQSVSYEGYQFTIEETDQMRVLRVHIEKLAATTEPPPTA</sequence>
<gene>
    <name evidence="14" type="ORF">ACFSUC_18135</name>
</gene>
<evidence type="ECO:0000256" key="9">
    <source>
        <dbReference type="PROSITE-ProRule" id="PRU00703"/>
    </source>
</evidence>
<keyword evidence="15" id="KW-1185">Reference proteome</keyword>
<dbReference type="PROSITE" id="PS51371">
    <property type="entry name" value="CBS"/>
    <property type="match status" value="2"/>
</dbReference>
<accession>A0ABW5REH9</accession>
<evidence type="ECO:0000256" key="11">
    <source>
        <dbReference type="SAM" id="Phobius"/>
    </source>
</evidence>
<keyword evidence="3" id="KW-1003">Cell membrane</keyword>
<dbReference type="Proteomes" id="UP001597497">
    <property type="component" value="Unassembled WGS sequence"/>
</dbReference>
<dbReference type="EMBL" id="JBHUMM010000044">
    <property type="protein sequence ID" value="MFD2673471.1"/>
    <property type="molecule type" value="Genomic_DNA"/>
</dbReference>
<evidence type="ECO:0000256" key="4">
    <source>
        <dbReference type="ARBA" id="ARBA00022692"/>
    </source>
</evidence>
<dbReference type="SUPFAM" id="SSF56176">
    <property type="entry name" value="FAD-binding/transporter-associated domain-like"/>
    <property type="match status" value="1"/>
</dbReference>
<dbReference type="CDD" id="cd04590">
    <property type="entry name" value="CBS_pair_CorC_HlyC_assoc"/>
    <property type="match status" value="1"/>
</dbReference>
<keyword evidence="5" id="KW-0677">Repeat</keyword>
<dbReference type="InterPro" id="IPR051676">
    <property type="entry name" value="UPF0053_domain"/>
</dbReference>
<reference evidence="15" key="1">
    <citation type="journal article" date="2019" name="Int. J. Syst. Evol. Microbiol.">
        <title>The Global Catalogue of Microorganisms (GCM) 10K type strain sequencing project: providing services to taxonomists for standard genome sequencing and annotation.</title>
        <authorList>
            <consortium name="The Broad Institute Genomics Platform"/>
            <consortium name="The Broad Institute Genome Sequencing Center for Infectious Disease"/>
            <person name="Wu L."/>
            <person name="Ma J."/>
        </authorList>
    </citation>
    <scope>NUCLEOTIDE SEQUENCE [LARGE SCALE GENOMIC DNA]</scope>
    <source>
        <strain evidence="15">KCTC 33676</strain>
    </source>
</reference>
<keyword evidence="8 10" id="KW-0472">Membrane</keyword>
<evidence type="ECO:0000256" key="2">
    <source>
        <dbReference type="ARBA" id="ARBA00006337"/>
    </source>
</evidence>
<dbReference type="Pfam" id="PF00571">
    <property type="entry name" value="CBS"/>
    <property type="match status" value="2"/>
</dbReference>
<evidence type="ECO:0000256" key="5">
    <source>
        <dbReference type="ARBA" id="ARBA00022737"/>
    </source>
</evidence>
<evidence type="ECO:0000256" key="10">
    <source>
        <dbReference type="PROSITE-ProRule" id="PRU01193"/>
    </source>
</evidence>
<dbReference type="Pfam" id="PF01595">
    <property type="entry name" value="CNNM"/>
    <property type="match status" value="1"/>
</dbReference>
<feature type="domain" description="CBS" evidence="12">
    <location>
        <begin position="224"/>
        <end position="286"/>
    </location>
</feature>
<evidence type="ECO:0000256" key="7">
    <source>
        <dbReference type="ARBA" id="ARBA00023122"/>
    </source>
</evidence>